<feature type="domain" description="Helix-turn-helix" evidence="1">
    <location>
        <begin position="23"/>
        <end position="71"/>
    </location>
</feature>
<evidence type="ECO:0000259" key="1">
    <source>
        <dbReference type="Pfam" id="PF12728"/>
    </source>
</evidence>
<organism evidence="2 3">
    <name type="scientific">Actinoplanes sichuanensis</name>
    <dbReference type="NCBI Taxonomy" id="512349"/>
    <lineage>
        <taxon>Bacteria</taxon>
        <taxon>Bacillati</taxon>
        <taxon>Actinomycetota</taxon>
        <taxon>Actinomycetes</taxon>
        <taxon>Micromonosporales</taxon>
        <taxon>Micromonosporaceae</taxon>
        <taxon>Actinoplanes</taxon>
    </lineage>
</organism>
<name>A0ABW4A1W4_9ACTN</name>
<proteinExistence type="predicted"/>
<accession>A0ABW4A1W4</accession>
<keyword evidence="3" id="KW-1185">Reference proteome</keyword>
<comment type="caution">
    <text evidence="2">The sequence shown here is derived from an EMBL/GenBank/DDBJ whole genome shotgun (WGS) entry which is preliminary data.</text>
</comment>
<dbReference type="RefSeq" id="WP_317791460.1">
    <property type="nucleotide sequence ID" value="NZ_AP028461.1"/>
</dbReference>
<dbReference type="NCBIfam" id="TIGR01764">
    <property type="entry name" value="excise"/>
    <property type="match status" value="1"/>
</dbReference>
<sequence>MTEKGQAKPAANPTAADDEQWEYTVTEVAQRLRVSKRWLLEQCRTGRVEHVHMARKRKFTRAQVDKLLSKHTVIPAEQKARDKSVNRIAARVQRDRGRPR</sequence>
<reference evidence="3" key="1">
    <citation type="journal article" date="2019" name="Int. J. Syst. Evol. Microbiol.">
        <title>The Global Catalogue of Microorganisms (GCM) 10K type strain sequencing project: providing services to taxonomists for standard genome sequencing and annotation.</title>
        <authorList>
            <consortium name="The Broad Institute Genomics Platform"/>
            <consortium name="The Broad Institute Genome Sequencing Center for Infectious Disease"/>
            <person name="Wu L."/>
            <person name="Ma J."/>
        </authorList>
    </citation>
    <scope>NUCLEOTIDE SEQUENCE [LARGE SCALE GENOMIC DNA]</scope>
    <source>
        <strain evidence="3">CCM 7526</strain>
    </source>
</reference>
<protein>
    <submittedName>
        <fullName evidence="2">Helix-turn-helix domain-containing protein</fullName>
    </submittedName>
</protein>
<dbReference type="InterPro" id="IPR041657">
    <property type="entry name" value="HTH_17"/>
</dbReference>
<dbReference type="EMBL" id="JBHTMK010000005">
    <property type="protein sequence ID" value="MFD1364705.1"/>
    <property type="molecule type" value="Genomic_DNA"/>
</dbReference>
<dbReference type="Pfam" id="PF12728">
    <property type="entry name" value="HTH_17"/>
    <property type="match status" value="1"/>
</dbReference>
<gene>
    <name evidence="2" type="ORF">ACFQ5G_05015</name>
</gene>
<dbReference type="InterPro" id="IPR010093">
    <property type="entry name" value="SinI_DNA-bd"/>
</dbReference>
<evidence type="ECO:0000313" key="2">
    <source>
        <dbReference type="EMBL" id="MFD1364705.1"/>
    </source>
</evidence>
<dbReference type="Proteomes" id="UP001597183">
    <property type="component" value="Unassembled WGS sequence"/>
</dbReference>
<evidence type="ECO:0000313" key="3">
    <source>
        <dbReference type="Proteomes" id="UP001597183"/>
    </source>
</evidence>